<dbReference type="RefSeq" id="WP_264368088.1">
    <property type="nucleotide sequence ID" value="NZ_JAPCIO010000002.1"/>
</dbReference>
<reference evidence="2" key="1">
    <citation type="submission" date="2022-10" db="EMBL/GenBank/DDBJ databases">
        <title>Flavobacterium sp. nov., a bacterium isolated from lake sediment.</title>
        <authorList>
            <person name="Qu J.-H."/>
        </authorList>
    </citation>
    <scope>NUCLEOTIDE SEQUENCE</scope>
    <source>
        <strain evidence="2">TH16-21</strain>
    </source>
</reference>
<sequence>MKKISLVLALSTVVLLTSCSSGWSCKARYCNTKQTKTIEQKKNA</sequence>
<organism evidence="2 3">
    <name type="scientific">Flavobacterium lacisediminis</name>
    <dbReference type="NCBI Taxonomy" id="2989705"/>
    <lineage>
        <taxon>Bacteria</taxon>
        <taxon>Pseudomonadati</taxon>
        <taxon>Bacteroidota</taxon>
        <taxon>Flavobacteriia</taxon>
        <taxon>Flavobacteriales</taxon>
        <taxon>Flavobacteriaceae</taxon>
        <taxon>Flavobacterium</taxon>
    </lineage>
</organism>
<name>A0ABT3EF42_9FLAO</name>
<evidence type="ECO:0000313" key="2">
    <source>
        <dbReference type="EMBL" id="MCW1147192.1"/>
    </source>
</evidence>
<keyword evidence="1" id="KW-0732">Signal</keyword>
<feature type="chain" id="PRO_5047254881" description="Lipoprotein" evidence="1">
    <location>
        <begin position="24"/>
        <end position="44"/>
    </location>
</feature>
<evidence type="ECO:0000313" key="3">
    <source>
        <dbReference type="Proteomes" id="UP001165677"/>
    </source>
</evidence>
<dbReference type="EMBL" id="JAPCIO010000002">
    <property type="protein sequence ID" value="MCW1147192.1"/>
    <property type="molecule type" value="Genomic_DNA"/>
</dbReference>
<gene>
    <name evidence="2" type="ORF">OJ995_03000</name>
</gene>
<dbReference type="PROSITE" id="PS51257">
    <property type="entry name" value="PROKAR_LIPOPROTEIN"/>
    <property type="match status" value="1"/>
</dbReference>
<evidence type="ECO:0008006" key="4">
    <source>
        <dbReference type="Google" id="ProtNLM"/>
    </source>
</evidence>
<accession>A0ABT3EF42</accession>
<dbReference type="Proteomes" id="UP001165677">
    <property type="component" value="Unassembled WGS sequence"/>
</dbReference>
<proteinExistence type="predicted"/>
<protein>
    <recommendedName>
        <fullName evidence="4">Lipoprotein</fullName>
    </recommendedName>
</protein>
<evidence type="ECO:0000256" key="1">
    <source>
        <dbReference type="SAM" id="SignalP"/>
    </source>
</evidence>
<feature type="signal peptide" evidence="1">
    <location>
        <begin position="1"/>
        <end position="23"/>
    </location>
</feature>
<comment type="caution">
    <text evidence="2">The sequence shown here is derived from an EMBL/GenBank/DDBJ whole genome shotgun (WGS) entry which is preliminary data.</text>
</comment>
<keyword evidence="3" id="KW-1185">Reference proteome</keyword>